<feature type="domain" description="Cadherin" evidence="1">
    <location>
        <begin position="100"/>
        <end position="212"/>
    </location>
</feature>
<protein>
    <recommendedName>
        <fullName evidence="1">Cadherin domain-containing protein</fullName>
    </recommendedName>
</protein>
<feature type="non-terminal residue" evidence="2">
    <location>
        <position position="340"/>
    </location>
</feature>
<gene>
    <name evidence="2" type="ORF">OMM_14160</name>
</gene>
<evidence type="ECO:0000313" key="2">
    <source>
        <dbReference type="EMBL" id="ETR65492.1"/>
    </source>
</evidence>
<dbReference type="SUPFAM" id="SSF49313">
    <property type="entry name" value="Cadherin-like"/>
    <property type="match status" value="1"/>
</dbReference>
<proteinExistence type="predicted"/>
<name>A0A1V1NSB9_9BACT</name>
<comment type="caution">
    <text evidence="2">The sequence shown here is derived from an EMBL/GenBank/DDBJ whole genome shotgun (WGS) entry which is preliminary data.</text>
</comment>
<dbReference type="InterPro" id="IPR002126">
    <property type="entry name" value="Cadherin-like_dom"/>
</dbReference>
<dbReference type="PROSITE" id="PS50268">
    <property type="entry name" value="CADHERIN_2"/>
    <property type="match status" value="1"/>
</dbReference>
<dbReference type="Gene3D" id="2.60.40.10">
    <property type="entry name" value="Immunoglobulins"/>
    <property type="match status" value="3"/>
</dbReference>
<evidence type="ECO:0000259" key="1">
    <source>
        <dbReference type="PROSITE" id="PS50268"/>
    </source>
</evidence>
<accession>A0A1V1NSB9</accession>
<dbReference type="InterPro" id="IPR015919">
    <property type="entry name" value="Cadherin-like_sf"/>
</dbReference>
<dbReference type="Proteomes" id="UP000189670">
    <property type="component" value="Unassembled WGS sequence"/>
</dbReference>
<dbReference type="InterPro" id="IPR013783">
    <property type="entry name" value="Ig-like_fold"/>
</dbReference>
<sequence length="340" mass="35159">MKSYTFTVSDADGGELTVTCHSSALTLVSLNGMNLSVTNSTEANLTVQAGESRELTLTITPVNNQFGTTTITLTVTDASGLSAVTTYDITYNSQADAPEITCITSDTIEEGAETSYTLTISDADGGNVTVTCSSSALTLVTGSGMNLSETTTTEAEVTLLPGAPRELTLTLTPEAAQNGVTTISLTVTDADGLSNVTTLVLTVTSVNDAPTISTLTPSTIEEDEIKSYTFTVSDADGGELTVTCHSSALTLVSLNGMNLSVTNSTEANLTVQAGESRELTLTITPVNNQFGTTTITLTVTDASGLSAVTTYDITYNSQADAPEITCITSDTIEEGAETSY</sequence>
<reference evidence="3" key="1">
    <citation type="submission" date="2012-11" db="EMBL/GenBank/DDBJ databases">
        <authorList>
            <person name="Lucero-Rivera Y.E."/>
            <person name="Tovar-Ramirez D."/>
        </authorList>
    </citation>
    <scope>NUCLEOTIDE SEQUENCE [LARGE SCALE GENOMIC DNA]</scope>
    <source>
        <strain evidence="3">Araruama</strain>
    </source>
</reference>
<organism evidence="2 3">
    <name type="scientific">Candidatus Magnetoglobus multicellularis str. Araruama</name>
    <dbReference type="NCBI Taxonomy" id="890399"/>
    <lineage>
        <taxon>Bacteria</taxon>
        <taxon>Pseudomonadati</taxon>
        <taxon>Thermodesulfobacteriota</taxon>
        <taxon>Desulfobacteria</taxon>
        <taxon>Desulfobacterales</taxon>
        <taxon>Desulfobacteraceae</taxon>
        <taxon>Candidatus Magnetoglobus</taxon>
    </lineage>
</organism>
<dbReference type="GO" id="GO:0005509">
    <property type="term" value="F:calcium ion binding"/>
    <property type="evidence" value="ECO:0007669"/>
    <property type="project" value="InterPro"/>
</dbReference>
<dbReference type="Pfam" id="PF17963">
    <property type="entry name" value="Big_9"/>
    <property type="match status" value="1"/>
</dbReference>
<evidence type="ECO:0000313" key="3">
    <source>
        <dbReference type="Proteomes" id="UP000189670"/>
    </source>
</evidence>
<dbReference type="GO" id="GO:0016020">
    <property type="term" value="C:membrane"/>
    <property type="evidence" value="ECO:0007669"/>
    <property type="project" value="InterPro"/>
</dbReference>
<dbReference type="AlphaFoldDB" id="A0A1V1NSB9"/>
<dbReference type="EMBL" id="ATBP01002768">
    <property type="protein sequence ID" value="ETR65492.1"/>
    <property type="molecule type" value="Genomic_DNA"/>
</dbReference>
<dbReference type="GO" id="GO:0007156">
    <property type="term" value="P:homophilic cell adhesion via plasma membrane adhesion molecules"/>
    <property type="evidence" value="ECO:0007669"/>
    <property type="project" value="InterPro"/>
</dbReference>